<reference evidence="2" key="1">
    <citation type="submission" date="2022-06" db="EMBL/GenBank/DDBJ databases">
        <title>Uncovering the hologenomic basis of an extraordinary plant invasion.</title>
        <authorList>
            <person name="Bieker V.C."/>
            <person name="Martin M.D."/>
            <person name="Gilbert T."/>
            <person name="Hodgins K."/>
            <person name="Battlay P."/>
            <person name="Petersen B."/>
            <person name="Wilson J."/>
        </authorList>
    </citation>
    <scope>NUCLEOTIDE SEQUENCE</scope>
    <source>
        <strain evidence="2">AA19_3_7</strain>
        <tissue evidence="2">Leaf</tissue>
    </source>
</reference>
<keyword evidence="3" id="KW-1185">Reference proteome</keyword>
<name>A0AAD5GQ51_AMBAR</name>
<comment type="caution">
    <text evidence="2">The sequence shown here is derived from an EMBL/GenBank/DDBJ whole genome shotgun (WGS) entry which is preliminary data.</text>
</comment>
<evidence type="ECO:0000313" key="2">
    <source>
        <dbReference type="EMBL" id="KAI7747883.1"/>
    </source>
</evidence>
<proteinExistence type="predicted"/>
<feature type="region of interest" description="Disordered" evidence="1">
    <location>
        <begin position="1"/>
        <end position="37"/>
    </location>
</feature>
<organism evidence="2 3">
    <name type="scientific">Ambrosia artemisiifolia</name>
    <name type="common">Common ragweed</name>
    <dbReference type="NCBI Taxonomy" id="4212"/>
    <lineage>
        <taxon>Eukaryota</taxon>
        <taxon>Viridiplantae</taxon>
        <taxon>Streptophyta</taxon>
        <taxon>Embryophyta</taxon>
        <taxon>Tracheophyta</taxon>
        <taxon>Spermatophyta</taxon>
        <taxon>Magnoliopsida</taxon>
        <taxon>eudicotyledons</taxon>
        <taxon>Gunneridae</taxon>
        <taxon>Pentapetalae</taxon>
        <taxon>asterids</taxon>
        <taxon>campanulids</taxon>
        <taxon>Asterales</taxon>
        <taxon>Asteraceae</taxon>
        <taxon>Asteroideae</taxon>
        <taxon>Heliantheae alliance</taxon>
        <taxon>Heliantheae</taxon>
        <taxon>Ambrosia</taxon>
    </lineage>
</organism>
<dbReference type="AlphaFoldDB" id="A0AAD5GQ51"/>
<sequence length="91" mass="9936">MLMSDCKGRSNSLAHPTTENGKEAKKPKVDDKSVEEEGGVVDKHVMITKSGPLAVGYKEFNASILIRLMFNASKSSILLAVGGRRVQDRYV</sequence>
<evidence type="ECO:0000256" key="1">
    <source>
        <dbReference type="SAM" id="MobiDB-lite"/>
    </source>
</evidence>
<feature type="compositionally biased region" description="Polar residues" evidence="1">
    <location>
        <begin position="9"/>
        <end position="19"/>
    </location>
</feature>
<gene>
    <name evidence="2" type="ORF">M8C21_026750</name>
</gene>
<feature type="compositionally biased region" description="Basic and acidic residues" evidence="1">
    <location>
        <begin position="20"/>
        <end position="32"/>
    </location>
</feature>
<dbReference type="Proteomes" id="UP001206925">
    <property type="component" value="Unassembled WGS sequence"/>
</dbReference>
<protein>
    <submittedName>
        <fullName evidence="2">Uncharacterized protein</fullName>
    </submittedName>
</protein>
<evidence type="ECO:0000313" key="3">
    <source>
        <dbReference type="Proteomes" id="UP001206925"/>
    </source>
</evidence>
<accession>A0AAD5GQ51</accession>
<dbReference type="EMBL" id="JAMZMK010006648">
    <property type="protein sequence ID" value="KAI7747883.1"/>
    <property type="molecule type" value="Genomic_DNA"/>
</dbReference>